<dbReference type="EMBL" id="BPPX01000004">
    <property type="protein sequence ID" value="GJC79921.1"/>
    <property type="molecule type" value="Genomic_DNA"/>
</dbReference>
<dbReference type="AlphaFoldDB" id="A0AA37GFD9"/>
<comment type="caution">
    <text evidence="1">The sequence shown here is derived from an EMBL/GenBank/DDBJ whole genome shotgun (WGS) entry which is preliminary data.</text>
</comment>
<evidence type="ECO:0000313" key="2">
    <source>
        <dbReference type="Proteomes" id="UP001055172"/>
    </source>
</evidence>
<accession>A0AA37GFD9</accession>
<gene>
    <name evidence="1" type="ORF">ColLi_02759</name>
</gene>
<name>A0AA37GFD9_9PEZI</name>
<evidence type="ECO:0000313" key="1">
    <source>
        <dbReference type="EMBL" id="GJC79921.1"/>
    </source>
</evidence>
<sequence>MTLPKIAHAARGIENLQKDRHIVDWGIEALSSGELFHLCKQYLHCHAIVQRMMACKRDEDTFLGLEHGE</sequence>
<dbReference type="Proteomes" id="UP001055172">
    <property type="component" value="Unassembled WGS sequence"/>
</dbReference>
<reference evidence="1 2" key="1">
    <citation type="submission" date="2021-07" db="EMBL/GenBank/DDBJ databases">
        <title>Genome data of Colletotrichum spaethianum.</title>
        <authorList>
            <person name="Utami Y.D."/>
            <person name="Hiruma K."/>
        </authorList>
    </citation>
    <scope>NUCLEOTIDE SEQUENCE [LARGE SCALE GENOMIC DNA]</scope>
    <source>
        <strain evidence="1 2">MAFF 242679</strain>
    </source>
</reference>
<proteinExistence type="predicted"/>
<keyword evidence="2" id="KW-1185">Reference proteome</keyword>
<organism evidence="1 2">
    <name type="scientific">Colletotrichum liriopes</name>
    <dbReference type="NCBI Taxonomy" id="708192"/>
    <lineage>
        <taxon>Eukaryota</taxon>
        <taxon>Fungi</taxon>
        <taxon>Dikarya</taxon>
        <taxon>Ascomycota</taxon>
        <taxon>Pezizomycotina</taxon>
        <taxon>Sordariomycetes</taxon>
        <taxon>Hypocreomycetidae</taxon>
        <taxon>Glomerellales</taxon>
        <taxon>Glomerellaceae</taxon>
        <taxon>Colletotrichum</taxon>
        <taxon>Colletotrichum spaethianum species complex</taxon>
    </lineage>
</organism>
<protein>
    <submittedName>
        <fullName evidence="1">Uncharacterized protein</fullName>
    </submittedName>
</protein>